<dbReference type="OrthoDB" id="9770681at2"/>
<dbReference type="SUPFAM" id="SSF56645">
    <property type="entry name" value="Acyl-CoA dehydrogenase NM domain-like"/>
    <property type="match status" value="1"/>
</dbReference>
<dbReference type="STRING" id="123899.SAMEA3906487_00438"/>
<dbReference type="Gene3D" id="1.20.140.10">
    <property type="entry name" value="Butyryl-CoA Dehydrogenase, subunit A, domain 3"/>
    <property type="match status" value="1"/>
</dbReference>
<dbReference type="InterPro" id="IPR009100">
    <property type="entry name" value="AcylCoA_DH/oxidase_NM_dom_sf"/>
</dbReference>
<evidence type="ECO:0000256" key="1">
    <source>
        <dbReference type="ARBA" id="ARBA00001974"/>
    </source>
</evidence>
<dbReference type="Gene3D" id="2.40.110.10">
    <property type="entry name" value="Butyryl-CoA Dehydrogenase, subunit A, domain 2"/>
    <property type="match status" value="1"/>
</dbReference>
<keyword evidence="3" id="KW-0285">Flavoprotein</keyword>
<evidence type="ECO:0000313" key="9">
    <source>
        <dbReference type="Proteomes" id="UP000076825"/>
    </source>
</evidence>
<dbReference type="GO" id="GO:0003995">
    <property type="term" value="F:acyl-CoA dehydrogenase activity"/>
    <property type="evidence" value="ECO:0007669"/>
    <property type="project" value="TreeGrafter"/>
</dbReference>
<dbReference type="CDD" id="cd00567">
    <property type="entry name" value="ACAD"/>
    <property type="match status" value="1"/>
</dbReference>
<dbReference type="RefSeq" id="WP_063491500.1">
    <property type="nucleotide sequence ID" value="NZ_CP016340.1"/>
</dbReference>
<dbReference type="EC" id="1.3.99.-" evidence="8"/>
<keyword evidence="9" id="KW-1185">Reference proteome</keyword>
<dbReference type="Pfam" id="PF02771">
    <property type="entry name" value="Acyl-CoA_dh_N"/>
    <property type="match status" value="1"/>
</dbReference>
<dbReference type="eggNOG" id="COG1960">
    <property type="taxonomic scope" value="Bacteria"/>
</dbReference>
<keyword evidence="5 8" id="KW-0560">Oxidoreductase</keyword>
<dbReference type="AlphaFoldDB" id="A0A157QW56"/>
<evidence type="ECO:0000259" key="7">
    <source>
        <dbReference type="Pfam" id="PF02771"/>
    </source>
</evidence>
<dbReference type="InterPro" id="IPR009075">
    <property type="entry name" value="AcylCo_DH/oxidase_C"/>
</dbReference>
<dbReference type="InterPro" id="IPR037069">
    <property type="entry name" value="AcylCoA_DH/ox_N_sf"/>
</dbReference>
<evidence type="ECO:0000313" key="8">
    <source>
        <dbReference type="EMBL" id="SAI66801.1"/>
    </source>
</evidence>
<evidence type="ECO:0000259" key="6">
    <source>
        <dbReference type="Pfam" id="PF00441"/>
    </source>
</evidence>
<dbReference type="PANTHER" id="PTHR43884">
    <property type="entry name" value="ACYL-COA DEHYDROGENASE"/>
    <property type="match status" value="1"/>
</dbReference>
<reference evidence="8 9" key="1">
    <citation type="submission" date="2016-04" db="EMBL/GenBank/DDBJ databases">
        <authorList>
            <consortium name="Pathogen Informatics"/>
        </authorList>
    </citation>
    <scope>NUCLEOTIDE SEQUENCE [LARGE SCALE GENOMIC DNA]</scope>
    <source>
        <strain evidence="8 9">H044680328</strain>
    </source>
</reference>
<evidence type="ECO:0000256" key="5">
    <source>
        <dbReference type="ARBA" id="ARBA00023002"/>
    </source>
</evidence>
<dbReference type="PATRIC" id="fig|123899.6.peg.421"/>
<evidence type="ECO:0000256" key="4">
    <source>
        <dbReference type="ARBA" id="ARBA00022827"/>
    </source>
</evidence>
<dbReference type="GO" id="GO:0050660">
    <property type="term" value="F:flavin adenine dinucleotide binding"/>
    <property type="evidence" value="ECO:0007669"/>
    <property type="project" value="InterPro"/>
</dbReference>
<protein>
    <submittedName>
        <fullName evidence="8">Acyl-CoA dehydrogenase</fullName>
        <ecNumber evidence="8">1.3.99.-</ecNumber>
    </submittedName>
</protein>
<feature type="domain" description="Acyl-CoA dehydrogenase/oxidase N-terminal" evidence="7">
    <location>
        <begin position="6"/>
        <end position="116"/>
    </location>
</feature>
<dbReference type="Pfam" id="PF00441">
    <property type="entry name" value="Acyl-CoA_dh_1"/>
    <property type="match status" value="1"/>
</dbReference>
<comment type="cofactor">
    <cofactor evidence="1">
        <name>FAD</name>
        <dbReference type="ChEBI" id="CHEBI:57692"/>
    </cofactor>
</comment>
<evidence type="ECO:0000256" key="2">
    <source>
        <dbReference type="ARBA" id="ARBA00009347"/>
    </source>
</evidence>
<dbReference type="InterPro" id="IPR046373">
    <property type="entry name" value="Acyl-CoA_Oxase/DH_mid-dom_sf"/>
</dbReference>
<dbReference type="EMBL" id="LT546645">
    <property type="protein sequence ID" value="SAI66801.1"/>
    <property type="molecule type" value="Genomic_DNA"/>
</dbReference>
<sequence length="370" mass="39916">MDFDYSDEQRMLADSVQRLVSQHWGMAQRRERAARSTLDPQVWQALAGLGVLGLNIPQEYGGFGEPADSLLPVHLELGRGLVAEPVIPSAVMASAILQACEPAAQASWLPGIATGEIVATVAYQEPGRRYAVLPQDCHAAPEGEGWLLNGVKTLVWHGAAADLMLLTARGPQGQTLLFALPASASGLQRLDTPTLDRSRCARLQLDRVVLPAQALLARGEAADQALERALAWGIAALCAHGAGAMSRLLELTLDYVKTRRQFGQPLAAFQVVQHRMADMLVAKEMALSMAYVAVAALKQSDPRERRRGIAAAKLQLARSGREIGQAAVQLHGGMGMTDELEVGDFFKRLTMLDALFGDTAEQLAQWEELA</sequence>
<name>A0A157QW56_9BORD</name>
<dbReference type="SUPFAM" id="SSF47203">
    <property type="entry name" value="Acyl-CoA dehydrogenase C-terminal domain-like"/>
    <property type="match status" value="1"/>
</dbReference>
<accession>A0A157QW56</accession>
<dbReference type="InterPro" id="IPR036250">
    <property type="entry name" value="AcylCo_DH-like_C"/>
</dbReference>
<proteinExistence type="inferred from homology"/>
<dbReference type="InterPro" id="IPR013786">
    <property type="entry name" value="AcylCoA_DH/ox_N"/>
</dbReference>
<dbReference type="Gene3D" id="1.10.540.10">
    <property type="entry name" value="Acyl-CoA dehydrogenase/oxidase, N-terminal domain"/>
    <property type="match status" value="1"/>
</dbReference>
<organism evidence="8 9">
    <name type="scientific">Bordetella trematum</name>
    <dbReference type="NCBI Taxonomy" id="123899"/>
    <lineage>
        <taxon>Bacteria</taxon>
        <taxon>Pseudomonadati</taxon>
        <taxon>Pseudomonadota</taxon>
        <taxon>Betaproteobacteria</taxon>
        <taxon>Burkholderiales</taxon>
        <taxon>Alcaligenaceae</taxon>
        <taxon>Bordetella</taxon>
    </lineage>
</organism>
<evidence type="ECO:0000256" key="3">
    <source>
        <dbReference type="ARBA" id="ARBA00022630"/>
    </source>
</evidence>
<gene>
    <name evidence="8" type="ORF">SAMEA3906487_00438</name>
</gene>
<dbReference type="Proteomes" id="UP000076825">
    <property type="component" value="Chromosome 1"/>
</dbReference>
<comment type="similarity">
    <text evidence="2">Belongs to the acyl-CoA dehydrogenase family.</text>
</comment>
<dbReference type="GeneID" id="56588151"/>
<feature type="domain" description="Acyl-CoA dehydrogenase/oxidase C-terminal" evidence="6">
    <location>
        <begin position="228"/>
        <end position="363"/>
    </location>
</feature>
<dbReference type="KEGG" id="btrm:SAMEA390648700438"/>
<keyword evidence="4" id="KW-0274">FAD</keyword>
<dbReference type="PANTHER" id="PTHR43884:SF20">
    <property type="entry name" value="ACYL-COA DEHYDROGENASE FADE28"/>
    <property type="match status" value="1"/>
</dbReference>